<reference evidence="1 2" key="1">
    <citation type="submission" date="2018-12" db="EMBL/GenBank/DDBJ databases">
        <title>Successful treatment of antibiotic resistant microbial bone infection with bacteriophages.</title>
        <authorList>
            <person name="Nir-Paz R."/>
            <person name="Gelman D."/>
            <person name="Khouri A."/>
            <person name="Sisson B.M."/>
            <person name="Fackler J."/>
            <person name="Oren S.A."/>
            <person name="Khalifa L."/>
            <person name="Rimon A."/>
            <person name="Glazer S.C."/>
            <person name="Moses A.E."/>
            <person name="Yoram W."/>
            <person name="Schooley R.T."/>
            <person name="Hazan R."/>
        </authorList>
    </citation>
    <scope>NUCLEOTIDE SEQUENCE [LARGE SCALE GENOMIC DNA]</scope>
</reference>
<name>A0A3T0IGW6_9CAUD</name>
<accession>A0A3T0IGW6</accession>
<sequence>MSNKVNELAFKIIEWESFAQECFMDYYLHDCVDWEDWKDWLIKQGHIERANAIGYQIYNEKNRCIDQELLFRVFGNEHIVYEDATMPVVEYREDPELYMELWRKDVFLWAQYLASNDEDYEHVTNWINKYYENT</sequence>
<dbReference type="RefSeq" id="YP_009882104.1">
    <property type="nucleotide sequence ID" value="NC_049445.1"/>
</dbReference>
<proteinExistence type="predicted"/>
<dbReference type="EMBL" id="MK278860">
    <property type="protein sequence ID" value="AZU98657.1"/>
    <property type="molecule type" value="Genomic_DNA"/>
</dbReference>
<protein>
    <submittedName>
        <fullName evidence="1">Uncharacterized protein</fullName>
    </submittedName>
</protein>
<evidence type="ECO:0000313" key="2">
    <source>
        <dbReference type="Proteomes" id="UP000287416"/>
    </source>
</evidence>
<dbReference type="Proteomes" id="UP000287416">
    <property type="component" value="Segment"/>
</dbReference>
<organism evidence="1 2">
    <name type="scientific">Acinetobacter phage AbTZA1</name>
    <dbReference type="NCBI Taxonomy" id="2500827"/>
    <lineage>
        <taxon>Viruses</taxon>
        <taxon>Duplodnaviria</taxon>
        <taxon>Heunggongvirae</taxon>
        <taxon>Uroviricota</taxon>
        <taxon>Caudoviricetes</taxon>
        <taxon>Pantevenvirales</taxon>
        <taxon>Straboviridae</taxon>
        <taxon>Twarogvirinae</taxon>
        <taxon>Hadassahvirus</taxon>
        <taxon>Hadassahvirus azbtza1</taxon>
    </lineage>
</organism>
<keyword evidence="2" id="KW-1185">Reference proteome</keyword>
<evidence type="ECO:0000313" key="1">
    <source>
        <dbReference type="EMBL" id="AZU98657.1"/>
    </source>
</evidence>
<dbReference type="KEGG" id="vg:55811400"/>
<dbReference type="GeneID" id="55811400"/>